<dbReference type="EMBL" id="CAJNON010000011">
    <property type="protein sequence ID" value="CAF0769112.1"/>
    <property type="molecule type" value="Genomic_DNA"/>
</dbReference>
<evidence type="ECO:0000313" key="3">
    <source>
        <dbReference type="EMBL" id="CAF4029377.1"/>
    </source>
</evidence>
<evidence type="ECO:0000259" key="1">
    <source>
        <dbReference type="PROSITE" id="PS50053"/>
    </source>
</evidence>
<organism evidence="3 4">
    <name type="scientific">Adineta steineri</name>
    <dbReference type="NCBI Taxonomy" id="433720"/>
    <lineage>
        <taxon>Eukaryota</taxon>
        <taxon>Metazoa</taxon>
        <taxon>Spiralia</taxon>
        <taxon>Gnathifera</taxon>
        <taxon>Rotifera</taxon>
        <taxon>Eurotatoria</taxon>
        <taxon>Bdelloidea</taxon>
        <taxon>Adinetida</taxon>
        <taxon>Adinetidae</taxon>
        <taxon>Adineta</taxon>
    </lineage>
</organism>
<comment type="caution">
    <text evidence="3">The sequence shown here is derived from an EMBL/GenBank/DDBJ whole genome shotgun (WGS) entry which is preliminary data.</text>
</comment>
<dbReference type="InterPro" id="IPR050158">
    <property type="entry name" value="Ubiquitin_ubiquitin-like"/>
</dbReference>
<dbReference type="OrthoDB" id="311266at2759"/>
<dbReference type="Pfam" id="PF00240">
    <property type="entry name" value="ubiquitin"/>
    <property type="match status" value="1"/>
</dbReference>
<dbReference type="PRINTS" id="PR00348">
    <property type="entry name" value="UBIQUITIN"/>
</dbReference>
<dbReference type="SMART" id="SM00213">
    <property type="entry name" value="UBQ"/>
    <property type="match status" value="1"/>
</dbReference>
<gene>
    <name evidence="3" type="ORF">OKA104_LOCUS31468</name>
    <name evidence="2" type="ORF">VCS650_LOCUS2264</name>
</gene>
<protein>
    <recommendedName>
        <fullName evidence="1">Ubiquitin-like domain-containing protein</fullName>
    </recommendedName>
</protein>
<evidence type="ECO:0000313" key="4">
    <source>
        <dbReference type="Proteomes" id="UP000663881"/>
    </source>
</evidence>
<accession>A0A819QED0</accession>
<sequence length="74" mass="8637">MLCGDVFSVEIESADSWETLKDKIYEKTEWPPDQQRLIHGGRVLYGGQKMSDWHIQDGSVVYMIYPIPRDYASR</sequence>
<reference evidence="3" key="1">
    <citation type="submission" date="2021-02" db="EMBL/GenBank/DDBJ databases">
        <authorList>
            <person name="Nowell W R."/>
        </authorList>
    </citation>
    <scope>NUCLEOTIDE SEQUENCE</scope>
</reference>
<name>A0A819QED0_9BILA</name>
<dbReference type="SUPFAM" id="SSF54236">
    <property type="entry name" value="Ubiquitin-like"/>
    <property type="match status" value="1"/>
</dbReference>
<dbReference type="InterPro" id="IPR029071">
    <property type="entry name" value="Ubiquitin-like_domsf"/>
</dbReference>
<dbReference type="InterPro" id="IPR019956">
    <property type="entry name" value="Ubiquitin_dom"/>
</dbReference>
<dbReference type="Gene3D" id="3.10.20.90">
    <property type="entry name" value="Phosphatidylinositol 3-kinase Catalytic Subunit, Chain A, domain 1"/>
    <property type="match status" value="1"/>
</dbReference>
<evidence type="ECO:0000313" key="2">
    <source>
        <dbReference type="EMBL" id="CAF0769112.1"/>
    </source>
</evidence>
<dbReference type="PANTHER" id="PTHR10666">
    <property type="entry name" value="UBIQUITIN"/>
    <property type="match status" value="1"/>
</dbReference>
<dbReference type="PROSITE" id="PS50053">
    <property type="entry name" value="UBIQUITIN_2"/>
    <property type="match status" value="1"/>
</dbReference>
<feature type="domain" description="Ubiquitin-like" evidence="1">
    <location>
        <begin position="1"/>
        <end position="64"/>
    </location>
</feature>
<proteinExistence type="predicted"/>
<dbReference type="InterPro" id="IPR000626">
    <property type="entry name" value="Ubiquitin-like_dom"/>
</dbReference>
<dbReference type="Proteomes" id="UP000663881">
    <property type="component" value="Unassembled WGS sequence"/>
</dbReference>
<dbReference type="Proteomes" id="UP000663891">
    <property type="component" value="Unassembled WGS sequence"/>
</dbReference>
<dbReference type="AlphaFoldDB" id="A0A819QED0"/>
<dbReference type="EMBL" id="CAJOAY010003579">
    <property type="protein sequence ID" value="CAF4029377.1"/>
    <property type="molecule type" value="Genomic_DNA"/>
</dbReference>